<evidence type="ECO:0000313" key="8">
    <source>
        <dbReference type="Proteomes" id="UP000242791"/>
    </source>
</evidence>
<dbReference type="InterPro" id="IPR015424">
    <property type="entry name" value="PyrdxlP-dep_Trfase"/>
</dbReference>
<comment type="similarity">
    <text evidence="2">Belongs to the class-I pyridoxal-phosphate-dependent aminotransferase family.</text>
</comment>
<comment type="caution">
    <text evidence="7">The sequence shown here is derived from an EMBL/GenBank/DDBJ whole genome shotgun (WGS) entry which is preliminary data.</text>
</comment>
<keyword evidence="4" id="KW-0808">Transferase</keyword>
<dbReference type="InterPro" id="IPR015422">
    <property type="entry name" value="PyrdxlP-dep_Trfase_small"/>
</dbReference>
<organism evidence="7 8">
    <name type="scientific">Blastomyces percursus</name>
    <dbReference type="NCBI Taxonomy" id="1658174"/>
    <lineage>
        <taxon>Eukaryota</taxon>
        <taxon>Fungi</taxon>
        <taxon>Dikarya</taxon>
        <taxon>Ascomycota</taxon>
        <taxon>Pezizomycotina</taxon>
        <taxon>Eurotiomycetes</taxon>
        <taxon>Eurotiomycetidae</taxon>
        <taxon>Onygenales</taxon>
        <taxon>Ajellomycetaceae</taxon>
        <taxon>Blastomyces</taxon>
    </lineage>
</organism>
<dbReference type="EMBL" id="LGTZ01001684">
    <property type="protein sequence ID" value="OJD20832.1"/>
    <property type="molecule type" value="Genomic_DNA"/>
</dbReference>
<dbReference type="InterPro" id="IPR015421">
    <property type="entry name" value="PyrdxlP-dep_Trfase_major"/>
</dbReference>
<dbReference type="InterPro" id="IPR050478">
    <property type="entry name" value="Ethylene_sulfur-biosynth"/>
</dbReference>
<evidence type="ECO:0000256" key="5">
    <source>
        <dbReference type="ARBA" id="ARBA00022898"/>
    </source>
</evidence>
<sequence>MGAVAAYQEASDPSVIDLSADENCLLREELLESLATFFNNYFNPFISVKAEHIVVSAGVESCLDSLLYNICDPEDGVLMPGPCWNGCEAKFQARSVRPITIEANGLADLFSLGILPKLEEAMNLAPCKIRAFILTNPHNSFGQCYPQDVLEECLKFCQRRGIHFISNEVYAMSSFSTADITDPVPFISALSLNTAELLCDRSRVHTIWSISKDFGASGMRVGCIVSQDSAQLNVGLALTSNAQVSSLSAVFTTTLLSSHTLPFLVALNSARLAEAYIHITSFFIQHRIQYVPVCAGLNIFARLAPNATTQEEECALVQKLRNVGVIVRGGASCYGLKLEKGWVHMTFSIEQHRLQEALRRLKTVLPLD</sequence>
<dbReference type="Proteomes" id="UP000242791">
    <property type="component" value="Unassembled WGS sequence"/>
</dbReference>
<dbReference type="GO" id="GO:0030170">
    <property type="term" value="F:pyridoxal phosphate binding"/>
    <property type="evidence" value="ECO:0007669"/>
    <property type="project" value="InterPro"/>
</dbReference>
<evidence type="ECO:0000256" key="3">
    <source>
        <dbReference type="ARBA" id="ARBA00022576"/>
    </source>
</evidence>
<dbReference type="InterPro" id="IPR004838">
    <property type="entry name" value="NHTrfase_class1_PyrdxlP-BS"/>
</dbReference>
<gene>
    <name evidence="7" type="ORF">ACJ73_07834</name>
</gene>
<keyword evidence="3" id="KW-0032">Aminotransferase</keyword>
<dbReference type="PRINTS" id="PR00753">
    <property type="entry name" value="ACCSYNTHASE"/>
</dbReference>
<evidence type="ECO:0000313" key="7">
    <source>
        <dbReference type="EMBL" id="OJD20832.1"/>
    </source>
</evidence>
<dbReference type="SUPFAM" id="SSF53383">
    <property type="entry name" value="PLP-dependent transferases"/>
    <property type="match status" value="1"/>
</dbReference>
<dbReference type="GO" id="GO:0008483">
    <property type="term" value="F:transaminase activity"/>
    <property type="evidence" value="ECO:0007669"/>
    <property type="project" value="UniProtKB-KW"/>
</dbReference>
<dbReference type="PANTHER" id="PTHR43795">
    <property type="entry name" value="BIFUNCTIONAL ASPARTATE AMINOTRANSFERASE AND GLUTAMATE/ASPARTATE-PREPHENATE AMINOTRANSFERASE-RELATED"/>
    <property type="match status" value="1"/>
</dbReference>
<feature type="domain" description="Aminotransferase class I/classII large" evidence="6">
    <location>
        <begin position="28"/>
        <end position="361"/>
    </location>
</feature>
<dbReference type="Pfam" id="PF00155">
    <property type="entry name" value="Aminotran_1_2"/>
    <property type="match status" value="1"/>
</dbReference>
<dbReference type="GO" id="GO:0006520">
    <property type="term" value="P:amino acid metabolic process"/>
    <property type="evidence" value="ECO:0007669"/>
    <property type="project" value="TreeGrafter"/>
</dbReference>
<dbReference type="PROSITE" id="PS00105">
    <property type="entry name" value="AA_TRANSFER_CLASS_1"/>
    <property type="match status" value="1"/>
</dbReference>
<accession>A0A1J9PWV3</accession>
<evidence type="ECO:0000256" key="1">
    <source>
        <dbReference type="ARBA" id="ARBA00001933"/>
    </source>
</evidence>
<evidence type="ECO:0000256" key="2">
    <source>
        <dbReference type="ARBA" id="ARBA00007441"/>
    </source>
</evidence>
<dbReference type="InterPro" id="IPR004839">
    <property type="entry name" value="Aminotransferase_I/II_large"/>
</dbReference>
<dbReference type="Gene3D" id="3.40.640.10">
    <property type="entry name" value="Type I PLP-dependent aspartate aminotransferase-like (Major domain)"/>
    <property type="match status" value="1"/>
</dbReference>
<evidence type="ECO:0000259" key="6">
    <source>
        <dbReference type="Pfam" id="PF00155"/>
    </source>
</evidence>
<evidence type="ECO:0000256" key="4">
    <source>
        <dbReference type="ARBA" id="ARBA00022679"/>
    </source>
</evidence>
<dbReference type="AlphaFoldDB" id="A0A1J9PWV3"/>
<dbReference type="Gene3D" id="3.90.1150.10">
    <property type="entry name" value="Aspartate Aminotransferase, domain 1"/>
    <property type="match status" value="1"/>
</dbReference>
<reference evidence="7 8" key="1">
    <citation type="submission" date="2015-08" db="EMBL/GenBank/DDBJ databases">
        <title>Emmonsia species relationships and genome sequence.</title>
        <authorList>
            <person name="Cuomo C.A."/>
            <person name="Schwartz I.S."/>
            <person name="Kenyon C."/>
            <person name="De Hoog G.S."/>
            <person name="Govender N.P."/>
            <person name="Botha A."/>
            <person name="Moreno L."/>
            <person name="De Vries M."/>
            <person name="Munoz J.F."/>
            <person name="Stielow J.B."/>
        </authorList>
    </citation>
    <scope>NUCLEOTIDE SEQUENCE [LARGE SCALE GENOMIC DNA]</scope>
    <source>
        <strain evidence="7 8">EI222</strain>
    </source>
</reference>
<dbReference type="CDD" id="cd00609">
    <property type="entry name" value="AAT_like"/>
    <property type="match status" value="1"/>
</dbReference>
<keyword evidence="8" id="KW-1185">Reference proteome</keyword>
<dbReference type="PANTHER" id="PTHR43795:SF32">
    <property type="entry name" value="AMINOTRANSFERASE GLII-RELATED"/>
    <property type="match status" value="1"/>
</dbReference>
<dbReference type="STRING" id="1658174.A0A1J9PWV3"/>
<name>A0A1J9PWV3_9EURO</name>
<comment type="cofactor">
    <cofactor evidence="1">
        <name>pyridoxal 5'-phosphate</name>
        <dbReference type="ChEBI" id="CHEBI:597326"/>
    </cofactor>
</comment>
<proteinExistence type="inferred from homology"/>
<protein>
    <recommendedName>
        <fullName evidence="6">Aminotransferase class I/classII large domain-containing protein</fullName>
    </recommendedName>
</protein>
<keyword evidence="5" id="KW-0663">Pyridoxal phosphate</keyword>
<dbReference type="VEuPathDB" id="FungiDB:ACJ73_07834"/>
<dbReference type="OrthoDB" id="1077582at2759"/>